<accession>A0ABP9KKC6</accession>
<organism evidence="4 5">
    <name type="scientific">Nocardia callitridis</name>
    <dbReference type="NCBI Taxonomy" id="648753"/>
    <lineage>
        <taxon>Bacteria</taxon>
        <taxon>Bacillati</taxon>
        <taxon>Actinomycetota</taxon>
        <taxon>Actinomycetes</taxon>
        <taxon>Mycobacteriales</taxon>
        <taxon>Nocardiaceae</taxon>
        <taxon>Nocardia</taxon>
    </lineage>
</organism>
<dbReference type="Proteomes" id="UP001500603">
    <property type="component" value="Unassembled WGS sequence"/>
</dbReference>
<dbReference type="EMBL" id="BAABJM010000003">
    <property type="protein sequence ID" value="GAA5057850.1"/>
    <property type="molecule type" value="Genomic_DNA"/>
</dbReference>
<keyword evidence="1" id="KW-0472">Membrane</keyword>
<reference evidence="5" key="1">
    <citation type="journal article" date="2019" name="Int. J. Syst. Evol. Microbiol.">
        <title>The Global Catalogue of Microorganisms (GCM) 10K type strain sequencing project: providing services to taxonomists for standard genome sequencing and annotation.</title>
        <authorList>
            <consortium name="The Broad Institute Genomics Platform"/>
            <consortium name="The Broad Institute Genome Sequencing Center for Infectious Disease"/>
            <person name="Wu L."/>
            <person name="Ma J."/>
        </authorList>
    </citation>
    <scope>NUCLEOTIDE SEQUENCE [LARGE SCALE GENOMIC DNA]</scope>
    <source>
        <strain evidence="5">JCM 18298</strain>
    </source>
</reference>
<comment type="caution">
    <text evidence="4">The sequence shown here is derived from an EMBL/GenBank/DDBJ whole genome shotgun (WGS) entry which is preliminary data.</text>
</comment>
<gene>
    <name evidence="4" type="ORF">GCM10023318_36550</name>
</gene>
<dbReference type="PANTHER" id="PTHR33371">
    <property type="entry name" value="INTERMEMBRANE PHOSPHOLIPID TRANSPORT SYSTEM BINDING PROTEIN MLAD-RELATED"/>
    <property type="match status" value="1"/>
</dbReference>
<feature type="transmembrane region" description="Helical" evidence="1">
    <location>
        <begin position="12"/>
        <end position="30"/>
    </location>
</feature>
<feature type="domain" description="Mce/MlaD" evidence="2">
    <location>
        <begin position="45"/>
        <end position="112"/>
    </location>
</feature>
<protein>
    <submittedName>
        <fullName evidence="4">MCE family protein</fullName>
    </submittedName>
</protein>
<keyword evidence="1" id="KW-0812">Transmembrane</keyword>
<evidence type="ECO:0000256" key="1">
    <source>
        <dbReference type="SAM" id="Phobius"/>
    </source>
</evidence>
<dbReference type="InterPro" id="IPR024516">
    <property type="entry name" value="Mce_C"/>
</dbReference>
<evidence type="ECO:0000259" key="2">
    <source>
        <dbReference type="Pfam" id="PF02470"/>
    </source>
</evidence>
<dbReference type="InterPro" id="IPR052336">
    <property type="entry name" value="MlaD_Phospholipid_Transporter"/>
</dbReference>
<evidence type="ECO:0000313" key="5">
    <source>
        <dbReference type="Proteomes" id="UP001500603"/>
    </source>
</evidence>
<dbReference type="PANTHER" id="PTHR33371:SF17">
    <property type="entry name" value="MCE-FAMILY PROTEIN MCE1B"/>
    <property type="match status" value="1"/>
</dbReference>
<feature type="domain" description="Mammalian cell entry C-terminal" evidence="3">
    <location>
        <begin position="118"/>
        <end position="237"/>
    </location>
</feature>
<name>A0ABP9KKC6_9NOCA</name>
<sequence length="336" mass="35339">MITSARGAALRLVLFAAAMVVVLLAVITAIQRPVSGDTNARDGLFTDANGLKVGDDVRMFGVQVGKVEGIDLDGTQARVRFTLRTDSHLYDNSKLAIRYQNLTGQRYVDLQQDPKPGAELPKGTTVTADHTVPSFDVTSLFNGLQPVLATLSPESLNQLTTSLLAVIEGDGTGIGPAMEAIGKLGSYVGDRQQVIATLVHNMSIAADKIGGRSPQLVTFLGNVTQVFTALRENVVGLIDFALTAPPVLDPANRLLATLGLTEKTNPDIDHILKLLIPDPQMVVDVLARLPALLSALDNSIPSNGPGAKPVCSKGNADVPGALQVLLAGQRVSICKG</sequence>
<evidence type="ECO:0000259" key="3">
    <source>
        <dbReference type="Pfam" id="PF11887"/>
    </source>
</evidence>
<evidence type="ECO:0000313" key="4">
    <source>
        <dbReference type="EMBL" id="GAA5057850.1"/>
    </source>
</evidence>
<dbReference type="InterPro" id="IPR005693">
    <property type="entry name" value="Mce"/>
</dbReference>
<keyword evidence="1" id="KW-1133">Transmembrane helix</keyword>
<dbReference type="Pfam" id="PF11887">
    <property type="entry name" value="Mce4_CUP1"/>
    <property type="match status" value="1"/>
</dbReference>
<dbReference type="Pfam" id="PF02470">
    <property type="entry name" value="MlaD"/>
    <property type="match status" value="1"/>
</dbReference>
<proteinExistence type="predicted"/>
<dbReference type="RefSeq" id="WP_345496743.1">
    <property type="nucleotide sequence ID" value="NZ_BAABJM010000003.1"/>
</dbReference>
<dbReference type="InterPro" id="IPR003399">
    <property type="entry name" value="Mce/MlaD"/>
</dbReference>
<dbReference type="NCBIfam" id="TIGR00996">
    <property type="entry name" value="Mtu_fam_mce"/>
    <property type="match status" value="1"/>
</dbReference>
<keyword evidence="5" id="KW-1185">Reference proteome</keyword>